<keyword evidence="9" id="KW-0282">Flagellum</keyword>
<evidence type="ECO:0000313" key="10">
    <source>
        <dbReference type="Proteomes" id="UP000244092"/>
    </source>
</evidence>
<evidence type="ECO:0000313" key="9">
    <source>
        <dbReference type="EMBL" id="PTX65137.1"/>
    </source>
</evidence>
<evidence type="ECO:0000259" key="8">
    <source>
        <dbReference type="Pfam" id="PF22638"/>
    </source>
</evidence>
<keyword evidence="9" id="KW-0969">Cilium</keyword>
<reference evidence="9 10" key="1">
    <citation type="submission" date="2018-04" db="EMBL/GenBank/DDBJ databases">
        <title>Genomic Encyclopedia of Archaeal and Bacterial Type Strains, Phase II (KMG-II): from individual species to whole genera.</title>
        <authorList>
            <person name="Goeker M."/>
        </authorList>
    </citation>
    <scope>NUCLEOTIDE SEQUENCE [LARGE SCALE GENOMIC DNA]</scope>
    <source>
        <strain evidence="9 10">DSM 12244</strain>
    </source>
</reference>
<name>A0A2T6CA01_9RHOB</name>
<dbReference type="PANTHER" id="PTHR30033:SF1">
    <property type="entry name" value="FLAGELLAR HOOK-ASSOCIATED PROTEIN 1"/>
    <property type="match status" value="1"/>
</dbReference>
<evidence type="ECO:0000256" key="5">
    <source>
        <dbReference type="ARBA" id="ARBA00022525"/>
    </source>
</evidence>
<evidence type="ECO:0000256" key="2">
    <source>
        <dbReference type="ARBA" id="ARBA00004613"/>
    </source>
</evidence>
<dbReference type="AlphaFoldDB" id="A0A2T6CA01"/>
<dbReference type="InterPro" id="IPR053927">
    <property type="entry name" value="FlgK_helical"/>
</dbReference>
<evidence type="ECO:0000259" key="7">
    <source>
        <dbReference type="Pfam" id="PF06429"/>
    </source>
</evidence>
<keyword evidence="6" id="KW-0975">Bacterial flagellum</keyword>
<proteinExistence type="inferred from homology"/>
<dbReference type="NCBIfam" id="TIGR02492">
    <property type="entry name" value="flgK_ends"/>
    <property type="match status" value="1"/>
</dbReference>
<dbReference type="GO" id="GO:0044780">
    <property type="term" value="P:bacterial-type flagellum assembly"/>
    <property type="evidence" value="ECO:0007669"/>
    <property type="project" value="InterPro"/>
</dbReference>
<sequence length="472" mass="49762">MSLTGALNAATAGLTTTQTLSRVAADNVANAMTPGYVRRQALLVTPSGDPSGVLVGEIRREVDVSLQRMSRLESGKMARHQAVQEGLRSYTAYLGQPGDGTSPADKFSSFQNSLTTLVNMPSSTGAQTGAILAAEDLALSIRGAATTLGTTASEVDMEIRYEVADLNQALYQLRELNIQRRDFLPGTMETAQYDEQIDGVLDQISQIVDIRSTVSSNGTVSIYTVSGAALVEGDFVQDVTFNAGDGTLMAGTQDITPFKDGVRGIQHGSLVGLSELKRDVIPRFKLQLDEYARGLMQTFESADASLGPGQPGLFTDNGIAFDAVNLDGLASRIRVNDLVSVGGSAEVWRIRDGLGAAAPGAAADSTQISAFITSLSTPVGADPGTGIPTLVTLIDFGAEMVTMQASERARAENNYNAASSAAEVVMSARRNAEGVNIDDEMQQLMLIEQSYAANSKILTTVSEMIDTLIAAV</sequence>
<dbReference type="OrthoDB" id="7181295at2"/>
<keyword evidence="5" id="KW-0964">Secreted</keyword>
<evidence type="ECO:0000256" key="6">
    <source>
        <dbReference type="ARBA" id="ARBA00023143"/>
    </source>
</evidence>
<protein>
    <recommendedName>
        <fullName evidence="4">Flagellar hook-associated protein 1</fullName>
    </recommendedName>
</protein>
<keyword evidence="9" id="KW-0966">Cell projection</keyword>
<gene>
    <name evidence="9" type="ORF">C8N31_11455</name>
</gene>
<dbReference type="InterPro" id="IPR010930">
    <property type="entry name" value="Flg_bb/hook_C_dom"/>
</dbReference>
<evidence type="ECO:0000256" key="3">
    <source>
        <dbReference type="ARBA" id="ARBA00009677"/>
    </source>
</evidence>
<evidence type="ECO:0000256" key="4">
    <source>
        <dbReference type="ARBA" id="ARBA00016244"/>
    </source>
</evidence>
<dbReference type="PANTHER" id="PTHR30033">
    <property type="entry name" value="FLAGELLAR HOOK-ASSOCIATED PROTEIN 1"/>
    <property type="match status" value="1"/>
</dbReference>
<organism evidence="9 10">
    <name type="scientific">Sulfitobacter mediterraneus</name>
    <dbReference type="NCBI Taxonomy" id="83219"/>
    <lineage>
        <taxon>Bacteria</taxon>
        <taxon>Pseudomonadati</taxon>
        <taxon>Pseudomonadota</taxon>
        <taxon>Alphaproteobacteria</taxon>
        <taxon>Rhodobacterales</taxon>
        <taxon>Roseobacteraceae</taxon>
        <taxon>Sulfitobacter</taxon>
    </lineage>
</organism>
<dbReference type="GO" id="GO:0009424">
    <property type="term" value="C:bacterial-type flagellum hook"/>
    <property type="evidence" value="ECO:0007669"/>
    <property type="project" value="InterPro"/>
</dbReference>
<evidence type="ECO:0000256" key="1">
    <source>
        <dbReference type="ARBA" id="ARBA00004365"/>
    </source>
</evidence>
<dbReference type="RefSeq" id="WP_025048546.1">
    <property type="nucleotide sequence ID" value="NZ_CANMAK010000013.1"/>
</dbReference>
<dbReference type="GO" id="GO:0005576">
    <property type="term" value="C:extracellular region"/>
    <property type="evidence" value="ECO:0007669"/>
    <property type="project" value="UniProtKB-SubCell"/>
</dbReference>
<dbReference type="SUPFAM" id="SSF64518">
    <property type="entry name" value="Phase 1 flagellin"/>
    <property type="match status" value="1"/>
</dbReference>
<feature type="domain" description="Flagellar hook-associated protein FlgK helical" evidence="8">
    <location>
        <begin position="102"/>
        <end position="302"/>
    </location>
</feature>
<dbReference type="EMBL" id="QBKU01000014">
    <property type="protein sequence ID" value="PTX65137.1"/>
    <property type="molecule type" value="Genomic_DNA"/>
</dbReference>
<feature type="domain" description="Flagellar basal-body/hook protein C-terminal" evidence="7">
    <location>
        <begin position="434"/>
        <end position="469"/>
    </location>
</feature>
<comment type="similarity">
    <text evidence="3">Belongs to the flagella basal body rod proteins family.</text>
</comment>
<dbReference type="Pfam" id="PF22638">
    <property type="entry name" value="FlgK_D1"/>
    <property type="match status" value="1"/>
</dbReference>
<comment type="caution">
    <text evidence="9">The sequence shown here is derived from an EMBL/GenBank/DDBJ whole genome shotgun (WGS) entry which is preliminary data.</text>
</comment>
<accession>A0A2T6CA01</accession>
<dbReference type="Proteomes" id="UP000244092">
    <property type="component" value="Unassembled WGS sequence"/>
</dbReference>
<dbReference type="Pfam" id="PF06429">
    <property type="entry name" value="Flg_bbr_C"/>
    <property type="match status" value="1"/>
</dbReference>
<dbReference type="GO" id="GO:0005198">
    <property type="term" value="F:structural molecule activity"/>
    <property type="evidence" value="ECO:0007669"/>
    <property type="project" value="InterPro"/>
</dbReference>
<dbReference type="InterPro" id="IPR002371">
    <property type="entry name" value="FlgK"/>
</dbReference>
<comment type="subcellular location">
    <subcellularLocation>
        <location evidence="1">Bacterial flagellum</location>
    </subcellularLocation>
    <subcellularLocation>
        <location evidence="2">Secreted</location>
    </subcellularLocation>
</comment>